<gene>
    <name evidence="8" type="ORF">L210DRAFT_3546948</name>
</gene>
<feature type="domain" description="Major facilitator superfamily (MFS) profile" evidence="7">
    <location>
        <begin position="45"/>
        <end position="482"/>
    </location>
</feature>
<feature type="transmembrane region" description="Helical" evidence="6">
    <location>
        <begin position="359"/>
        <end position="377"/>
    </location>
</feature>
<protein>
    <submittedName>
        <fullName evidence="8">General substrate transporter</fullName>
    </submittedName>
</protein>
<dbReference type="InterPro" id="IPR050360">
    <property type="entry name" value="MFS_Sugar_Transporters"/>
</dbReference>
<keyword evidence="5 6" id="KW-0472">Membrane</keyword>
<dbReference type="EMBL" id="WHUW01000019">
    <property type="protein sequence ID" value="KAF8437128.1"/>
    <property type="molecule type" value="Genomic_DNA"/>
</dbReference>
<dbReference type="AlphaFoldDB" id="A0AAD4GCM1"/>
<feature type="transmembrane region" description="Helical" evidence="6">
    <location>
        <begin position="40"/>
        <end position="63"/>
    </location>
</feature>
<feature type="transmembrane region" description="Helical" evidence="6">
    <location>
        <begin position="175"/>
        <end position="196"/>
    </location>
</feature>
<feature type="transmembrane region" description="Helical" evidence="6">
    <location>
        <begin position="293"/>
        <end position="315"/>
    </location>
</feature>
<keyword evidence="9" id="KW-1185">Reference proteome</keyword>
<dbReference type="PANTHER" id="PTHR48022">
    <property type="entry name" value="PLASTIDIC GLUCOSE TRANSPORTER 4"/>
    <property type="match status" value="1"/>
</dbReference>
<name>A0AAD4GCM1_BOLED</name>
<accession>A0AAD4GCM1</accession>
<feature type="transmembrane region" description="Helical" evidence="6">
    <location>
        <begin position="208"/>
        <end position="225"/>
    </location>
</feature>
<organism evidence="8 9">
    <name type="scientific">Boletus edulis BED1</name>
    <dbReference type="NCBI Taxonomy" id="1328754"/>
    <lineage>
        <taxon>Eukaryota</taxon>
        <taxon>Fungi</taxon>
        <taxon>Dikarya</taxon>
        <taxon>Basidiomycota</taxon>
        <taxon>Agaricomycotina</taxon>
        <taxon>Agaricomycetes</taxon>
        <taxon>Agaricomycetidae</taxon>
        <taxon>Boletales</taxon>
        <taxon>Boletineae</taxon>
        <taxon>Boletaceae</taxon>
        <taxon>Boletoideae</taxon>
        <taxon>Boletus</taxon>
    </lineage>
</organism>
<evidence type="ECO:0000256" key="1">
    <source>
        <dbReference type="ARBA" id="ARBA00004141"/>
    </source>
</evidence>
<dbReference type="Pfam" id="PF00083">
    <property type="entry name" value="Sugar_tr"/>
    <property type="match status" value="1"/>
</dbReference>
<evidence type="ECO:0000256" key="6">
    <source>
        <dbReference type="SAM" id="Phobius"/>
    </source>
</evidence>
<dbReference type="GO" id="GO:0016020">
    <property type="term" value="C:membrane"/>
    <property type="evidence" value="ECO:0007669"/>
    <property type="project" value="UniProtKB-SubCell"/>
</dbReference>
<dbReference type="Gene3D" id="1.20.1250.20">
    <property type="entry name" value="MFS general substrate transporter like domains"/>
    <property type="match status" value="1"/>
</dbReference>
<evidence type="ECO:0000256" key="3">
    <source>
        <dbReference type="ARBA" id="ARBA00022692"/>
    </source>
</evidence>
<evidence type="ECO:0000259" key="7">
    <source>
        <dbReference type="PROSITE" id="PS50850"/>
    </source>
</evidence>
<evidence type="ECO:0000256" key="2">
    <source>
        <dbReference type="ARBA" id="ARBA00010992"/>
    </source>
</evidence>
<feature type="transmembrane region" description="Helical" evidence="6">
    <location>
        <begin position="143"/>
        <end position="163"/>
    </location>
</feature>
<feature type="transmembrane region" description="Helical" evidence="6">
    <location>
        <begin position="115"/>
        <end position="137"/>
    </location>
</feature>
<evidence type="ECO:0000313" key="9">
    <source>
        <dbReference type="Proteomes" id="UP001194468"/>
    </source>
</evidence>
<dbReference type="Proteomes" id="UP001194468">
    <property type="component" value="Unassembled WGS sequence"/>
</dbReference>
<evidence type="ECO:0000313" key="8">
    <source>
        <dbReference type="EMBL" id="KAF8437128.1"/>
    </source>
</evidence>
<dbReference type="PANTHER" id="PTHR48022:SF29">
    <property type="entry name" value="SUGAR TRANSPORTER, PUTATIVE (AFU_ORTHOLOGUE AFUA_6G14500)-RELATED"/>
    <property type="match status" value="1"/>
</dbReference>
<feature type="transmembrane region" description="Helical" evidence="6">
    <location>
        <begin position="335"/>
        <end position="352"/>
    </location>
</feature>
<dbReference type="GO" id="GO:0005351">
    <property type="term" value="F:carbohydrate:proton symporter activity"/>
    <property type="evidence" value="ECO:0007669"/>
    <property type="project" value="TreeGrafter"/>
</dbReference>
<dbReference type="PROSITE" id="PS50850">
    <property type="entry name" value="MFS"/>
    <property type="match status" value="1"/>
</dbReference>
<dbReference type="InterPro" id="IPR020846">
    <property type="entry name" value="MFS_dom"/>
</dbReference>
<dbReference type="SUPFAM" id="SSF103473">
    <property type="entry name" value="MFS general substrate transporter"/>
    <property type="match status" value="1"/>
</dbReference>
<proteinExistence type="inferred from homology"/>
<feature type="transmembrane region" description="Helical" evidence="6">
    <location>
        <begin position="83"/>
        <end position="103"/>
    </location>
</feature>
<dbReference type="FunFam" id="1.20.1250.20:FF:000117">
    <property type="entry name" value="MFS hexose transporter"/>
    <property type="match status" value="1"/>
</dbReference>
<dbReference type="InterPro" id="IPR005828">
    <property type="entry name" value="MFS_sugar_transport-like"/>
</dbReference>
<comment type="caution">
    <text evidence="8">The sequence shown here is derived from an EMBL/GenBank/DDBJ whole genome shotgun (WGS) entry which is preliminary data.</text>
</comment>
<sequence>MDSRRSGRGSYSRLESNDAIVSRLADQDEVPWYNKPNLRLLYLLMAPTCLGVEMTSGFDASMINGLQAVPSWLEYYDHPRSASLGLMASMYSLGSFAAAPFVASVVDKYGRRYPILLGGVISVVGSILQGSALNFTMFNVARFILGVANVFCIVAASSLIGELSYPKERAVMSSIFNISYQLGAMAAAAVTLGTFAMTSNWGWRIPSFLQAVPSLLQISFIWFLPESPRWLISRRRGDEAYTILVKYHAEGDENSEFVKAEFTQIEETLGAELKLAQMNQKDILSTPGMRQRFIVAAFFGLFTQWCGSGLISLYLSPILDSIGIHDNRTKNIINLARFSWGFVNGTFAALIAPRYPRRTVFLLCAISLFLVFLAWTIASAEYSFTHNKVSAQVVIALVFLYSPAYNIGFNALPYTYLVELFPFHVRARGIAFYQWWCRGAAFTNQFVNPIGIDLAGWRWYIIYCVWDAFQVVFIYFMFPETSGRTLEELTFLYEDEQEAFMQSEIETLREHGEPGTYGIMGDNPSRAVHVEQ</sequence>
<feature type="transmembrane region" description="Helical" evidence="6">
    <location>
        <begin position="456"/>
        <end position="478"/>
    </location>
</feature>
<evidence type="ECO:0000256" key="5">
    <source>
        <dbReference type="ARBA" id="ARBA00023136"/>
    </source>
</evidence>
<feature type="transmembrane region" description="Helical" evidence="6">
    <location>
        <begin position="389"/>
        <end position="409"/>
    </location>
</feature>
<comment type="subcellular location">
    <subcellularLocation>
        <location evidence="1">Membrane</location>
        <topology evidence="1">Multi-pass membrane protein</topology>
    </subcellularLocation>
</comment>
<keyword evidence="3 6" id="KW-0812">Transmembrane</keyword>
<dbReference type="InterPro" id="IPR036259">
    <property type="entry name" value="MFS_trans_sf"/>
</dbReference>
<comment type="similarity">
    <text evidence="2">Belongs to the major facilitator superfamily. Sugar transporter (TC 2.A.1.1) family.</text>
</comment>
<keyword evidence="4 6" id="KW-1133">Transmembrane helix</keyword>
<evidence type="ECO:0000256" key="4">
    <source>
        <dbReference type="ARBA" id="ARBA00022989"/>
    </source>
</evidence>
<reference evidence="8" key="1">
    <citation type="submission" date="2019-10" db="EMBL/GenBank/DDBJ databases">
        <authorList>
            <consortium name="DOE Joint Genome Institute"/>
            <person name="Kuo A."/>
            <person name="Miyauchi S."/>
            <person name="Kiss E."/>
            <person name="Drula E."/>
            <person name="Kohler A."/>
            <person name="Sanchez-Garcia M."/>
            <person name="Andreopoulos B."/>
            <person name="Barry K.W."/>
            <person name="Bonito G."/>
            <person name="Buee M."/>
            <person name="Carver A."/>
            <person name="Chen C."/>
            <person name="Cichocki N."/>
            <person name="Clum A."/>
            <person name="Culley D."/>
            <person name="Crous P.W."/>
            <person name="Fauchery L."/>
            <person name="Girlanda M."/>
            <person name="Hayes R."/>
            <person name="Keri Z."/>
            <person name="LaButti K."/>
            <person name="Lipzen A."/>
            <person name="Lombard V."/>
            <person name="Magnuson J."/>
            <person name="Maillard F."/>
            <person name="Morin E."/>
            <person name="Murat C."/>
            <person name="Nolan M."/>
            <person name="Ohm R."/>
            <person name="Pangilinan J."/>
            <person name="Pereira M."/>
            <person name="Perotto S."/>
            <person name="Peter M."/>
            <person name="Riley R."/>
            <person name="Sitrit Y."/>
            <person name="Stielow B."/>
            <person name="Szollosi G."/>
            <person name="Zifcakova L."/>
            <person name="Stursova M."/>
            <person name="Spatafora J.W."/>
            <person name="Tedersoo L."/>
            <person name="Vaario L.-M."/>
            <person name="Yamada A."/>
            <person name="Yan M."/>
            <person name="Wang P."/>
            <person name="Xu J."/>
            <person name="Bruns T."/>
            <person name="Baldrian P."/>
            <person name="Vilgalys R."/>
            <person name="Henrissat B."/>
            <person name="Grigoriev I.V."/>
            <person name="Hibbett D."/>
            <person name="Nagy L.G."/>
            <person name="Martin F.M."/>
        </authorList>
    </citation>
    <scope>NUCLEOTIDE SEQUENCE</scope>
    <source>
        <strain evidence="8">BED1</strain>
    </source>
</reference>
<reference evidence="8" key="2">
    <citation type="journal article" date="2020" name="Nat. Commun.">
        <title>Large-scale genome sequencing of mycorrhizal fungi provides insights into the early evolution of symbiotic traits.</title>
        <authorList>
            <person name="Miyauchi S."/>
            <person name="Kiss E."/>
            <person name="Kuo A."/>
            <person name="Drula E."/>
            <person name="Kohler A."/>
            <person name="Sanchez-Garcia M."/>
            <person name="Morin E."/>
            <person name="Andreopoulos B."/>
            <person name="Barry K.W."/>
            <person name="Bonito G."/>
            <person name="Buee M."/>
            <person name="Carver A."/>
            <person name="Chen C."/>
            <person name="Cichocki N."/>
            <person name="Clum A."/>
            <person name="Culley D."/>
            <person name="Crous P.W."/>
            <person name="Fauchery L."/>
            <person name="Girlanda M."/>
            <person name="Hayes R.D."/>
            <person name="Keri Z."/>
            <person name="LaButti K."/>
            <person name="Lipzen A."/>
            <person name="Lombard V."/>
            <person name="Magnuson J."/>
            <person name="Maillard F."/>
            <person name="Murat C."/>
            <person name="Nolan M."/>
            <person name="Ohm R.A."/>
            <person name="Pangilinan J."/>
            <person name="Pereira M.F."/>
            <person name="Perotto S."/>
            <person name="Peter M."/>
            <person name="Pfister S."/>
            <person name="Riley R."/>
            <person name="Sitrit Y."/>
            <person name="Stielow J.B."/>
            <person name="Szollosi G."/>
            <person name="Zifcakova L."/>
            <person name="Stursova M."/>
            <person name="Spatafora J.W."/>
            <person name="Tedersoo L."/>
            <person name="Vaario L.M."/>
            <person name="Yamada A."/>
            <person name="Yan M."/>
            <person name="Wang P."/>
            <person name="Xu J."/>
            <person name="Bruns T."/>
            <person name="Baldrian P."/>
            <person name="Vilgalys R."/>
            <person name="Dunand C."/>
            <person name="Henrissat B."/>
            <person name="Grigoriev I.V."/>
            <person name="Hibbett D."/>
            <person name="Nagy L.G."/>
            <person name="Martin F.M."/>
        </authorList>
    </citation>
    <scope>NUCLEOTIDE SEQUENCE</scope>
    <source>
        <strain evidence="8">BED1</strain>
    </source>
</reference>